<keyword evidence="1" id="KW-1133">Transmembrane helix</keyword>
<keyword evidence="3" id="KW-1185">Reference proteome</keyword>
<organism evidence="2 3">
    <name type="scientific">Pseudonocardia yunnanensis</name>
    <dbReference type="NCBI Taxonomy" id="58107"/>
    <lineage>
        <taxon>Bacteria</taxon>
        <taxon>Bacillati</taxon>
        <taxon>Actinomycetota</taxon>
        <taxon>Actinomycetes</taxon>
        <taxon>Pseudonocardiales</taxon>
        <taxon>Pseudonocardiaceae</taxon>
        <taxon>Pseudonocardia</taxon>
    </lineage>
</organism>
<dbReference type="EMBL" id="JBHUCO010000008">
    <property type="protein sequence ID" value="MFD1517387.1"/>
    <property type="molecule type" value="Genomic_DNA"/>
</dbReference>
<reference evidence="3" key="1">
    <citation type="journal article" date="2019" name="Int. J. Syst. Evol. Microbiol.">
        <title>The Global Catalogue of Microorganisms (GCM) 10K type strain sequencing project: providing services to taxonomists for standard genome sequencing and annotation.</title>
        <authorList>
            <consortium name="The Broad Institute Genomics Platform"/>
            <consortium name="The Broad Institute Genome Sequencing Center for Infectious Disease"/>
            <person name="Wu L."/>
            <person name="Ma J."/>
        </authorList>
    </citation>
    <scope>NUCLEOTIDE SEQUENCE [LARGE SCALE GENOMIC DNA]</scope>
    <source>
        <strain evidence="3">CCM 7043</strain>
    </source>
</reference>
<keyword evidence="1" id="KW-0812">Transmembrane</keyword>
<accession>A0ABW4ER46</accession>
<feature type="transmembrane region" description="Helical" evidence="1">
    <location>
        <begin position="16"/>
        <end position="34"/>
    </location>
</feature>
<sequence length="162" mass="18042">MDDRHKNIGWHRGERARAAVFSAAVLAFVLSPLLQYRRPIPERVDGFPLSWYPMFSTKRNRQMSVIHAVGITDDGGRLTLPSGALGTGGVNQVRRQLYRVAVREARPDAYAGDLAARVARSPDWANVIRVEVVRTLFDLDDCLTSRRVDGESTVLASAEVRP</sequence>
<evidence type="ECO:0000313" key="2">
    <source>
        <dbReference type="EMBL" id="MFD1517387.1"/>
    </source>
</evidence>
<evidence type="ECO:0000256" key="1">
    <source>
        <dbReference type="SAM" id="Phobius"/>
    </source>
</evidence>
<proteinExistence type="predicted"/>
<gene>
    <name evidence="2" type="ORF">ACFSJD_07815</name>
</gene>
<keyword evidence="1" id="KW-0472">Membrane</keyword>
<dbReference type="RefSeq" id="WP_344722692.1">
    <property type="nucleotide sequence ID" value="NZ_BAAAUS010000013.1"/>
</dbReference>
<protein>
    <submittedName>
        <fullName evidence="2">Uncharacterized protein</fullName>
    </submittedName>
</protein>
<dbReference type="Proteomes" id="UP001597114">
    <property type="component" value="Unassembled WGS sequence"/>
</dbReference>
<comment type="caution">
    <text evidence="2">The sequence shown here is derived from an EMBL/GenBank/DDBJ whole genome shotgun (WGS) entry which is preliminary data.</text>
</comment>
<evidence type="ECO:0000313" key="3">
    <source>
        <dbReference type="Proteomes" id="UP001597114"/>
    </source>
</evidence>
<name>A0ABW4ER46_9PSEU</name>